<dbReference type="InterPro" id="IPR013830">
    <property type="entry name" value="SGNH_hydro"/>
</dbReference>
<comment type="caution">
    <text evidence="2">The sequence shown here is derived from an EMBL/GenBank/DDBJ whole genome shotgun (WGS) entry which is preliminary data.</text>
</comment>
<dbReference type="Proteomes" id="UP001549036">
    <property type="component" value="Unassembled WGS sequence"/>
</dbReference>
<feature type="domain" description="SGNH hydrolase-type esterase" evidence="1">
    <location>
        <begin position="280"/>
        <end position="498"/>
    </location>
</feature>
<dbReference type="Gene3D" id="3.40.50.1110">
    <property type="entry name" value="SGNH hydrolase"/>
    <property type="match status" value="1"/>
</dbReference>
<keyword evidence="3" id="KW-1185">Reference proteome</keyword>
<dbReference type="InterPro" id="IPR037460">
    <property type="entry name" value="SEST-like"/>
</dbReference>
<accession>A0ABV2HVP6</accession>
<protein>
    <submittedName>
        <fullName evidence="2">Lysophospholipase L1-like esterase</fullName>
    </submittedName>
</protein>
<dbReference type="SUPFAM" id="SSF52266">
    <property type="entry name" value="SGNH hydrolase"/>
    <property type="match status" value="1"/>
</dbReference>
<dbReference type="RefSeq" id="WP_354416114.1">
    <property type="nucleotide sequence ID" value="NZ_JBEPLM010000007.1"/>
</dbReference>
<evidence type="ECO:0000313" key="2">
    <source>
        <dbReference type="EMBL" id="MET3594668.1"/>
    </source>
</evidence>
<dbReference type="PANTHER" id="PTHR37981">
    <property type="entry name" value="LIPASE 2"/>
    <property type="match status" value="1"/>
</dbReference>
<organism evidence="2 3">
    <name type="scientific">Mesorhizobium shonense</name>
    <dbReference type="NCBI Taxonomy" id="1209948"/>
    <lineage>
        <taxon>Bacteria</taxon>
        <taxon>Pseudomonadati</taxon>
        <taxon>Pseudomonadota</taxon>
        <taxon>Alphaproteobacteria</taxon>
        <taxon>Hyphomicrobiales</taxon>
        <taxon>Phyllobacteriaceae</taxon>
        <taxon>Mesorhizobium</taxon>
    </lineage>
</organism>
<reference evidence="2 3" key="1">
    <citation type="submission" date="2024-06" db="EMBL/GenBank/DDBJ databases">
        <title>Genomic Encyclopedia of Type Strains, Phase IV (KMG-IV): sequencing the most valuable type-strain genomes for metagenomic binning, comparative biology and taxonomic classification.</title>
        <authorList>
            <person name="Goeker M."/>
        </authorList>
    </citation>
    <scope>NUCLEOTIDE SEQUENCE [LARGE SCALE GENOMIC DNA]</scope>
    <source>
        <strain evidence="2 3">DSM 29846</strain>
    </source>
</reference>
<gene>
    <name evidence="2" type="ORF">ABID26_004076</name>
</gene>
<name>A0ABV2HVP6_9HYPH</name>
<dbReference type="Pfam" id="PF13472">
    <property type="entry name" value="Lipase_GDSL_2"/>
    <property type="match status" value="1"/>
</dbReference>
<evidence type="ECO:0000259" key="1">
    <source>
        <dbReference type="Pfam" id="PF13472"/>
    </source>
</evidence>
<dbReference type="InterPro" id="IPR036514">
    <property type="entry name" value="SGNH_hydro_sf"/>
</dbReference>
<evidence type="ECO:0000313" key="3">
    <source>
        <dbReference type="Proteomes" id="UP001549036"/>
    </source>
</evidence>
<sequence>MPAAIALCGVVATAPAWNTETYAAELNSLRLKFEYVNDFAIGYDSAKHVYKNSFIQSAITEPKSRPIKASVCNSLPKAQIRTTSRVDGKSCQPREVRLAPGAASFVWTLRGKHSLLNRSTNIQTVRRDLRHLSREPDGSGCIPLQLPKAALAPDNACQVSFDVPLRTAAGAGVNERFSIHFEALDEKGTVIESRSREFGMPGKVPLIVSVGDSFASGEGNPDVRGKSEDDNFNLLGQRDCEDDTVVMYARDKKPEMSKKPRWLDDDYHRSLQSGPALAAKDLLKEWPYVHFISLGQSGATVYSGNRKNDIIDQVTYAGELLNEYPVDVLLITAGGNDVGFSNVLEWLTKDFKRNSIREANKSFNSGLRLLGDNDYPALARVVRKLNVKTIFISEYPNALFNNRAGRPTEGCGIFKNTGVAKVSRTDARAITALGKRLNAQVADSARQFGWRFVSGLTESFSKHGYCTGKQSYFRSAEDSCDFQGDFKGTMHPNERGTAIYANILAAEMRKVLPKSDVPTAAE</sequence>
<proteinExistence type="predicted"/>
<dbReference type="PANTHER" id="PTHR37981:SF1">
    <property type="entry name" value="SGNH HYDROLASE-TYPE ESTERASE DOMAIN-CONTAINING PROTEIN"/>
    <property type="match status" value="1"/>
</dbReference>
<dbReference type="EMBL" id="JBEPLM010000007">
    <property type="protein sequence ID" value="MET3594668.1"/>
    <property type="molecule type" value="Genomic_DNA"/>
</dbReference>